<dbReference type="Gene3D" id="2.160.20.10">
    <property type="entry name" value="Single-stranded right-handed beta-helix, Pectin lyase-like"/>
    <property type="match status" value="1"/>
</dbReference>
<reference evidence="1 2" key="1">
    <citation type="submission" date="2018-09" db="EMBL/GenBank/DDBJ databases">
        <title>Draft genome of a novel serratia sp. strain with antifungal activity.</title>
        <authorList>
            <person name="Dichmann S.I."/>
            <person name="Park B.P."/>
            <person name="Pathiraja D."/>
            <person name="Choi I.-G."/>
            <person name="Stougaard P."/>
            <person name="Hennessy R.C."/>
        </authorList>
    </citation>
    <scope>NUCLEOTIDE SEQUENCE [LARGE SCALE GENOMIC DNA]</scope>
    <source>
        <strain evidence="1 2">S40</strain>
    </source>
</reference>
<comment type="caution">
    <text evidence="1">The sequence shown here is derived from an EMBL/GenBank/DDBJ whole genome shotgun (WGS) entry which is preliminary data.</text>
</comment>
<keyword evidence="2" id="KW-1185">Reference proteome</keyword>
<dbReference type="InterPro" id="IPR012334">
    <property type="entry name" value="Pectin_lyas_fold"/>
</dbReference>
<gene>
    <name evidence="1" type="ORF">D4100_06535</name>
</gene>
<dbReference type="SUPFAM" id="SSF51126">
    <property type="entry name" value="Pectin lyase-like"/>
    <property type="match status" value="1"/>
</dbReference>
<protein>
    <recommendedName>
        <fullName evidence="3">Right handed beta helix domain-containing protein</fullName>
    </recommendedName>
</protein>
<organism evidence="1 2">
    <name type="scientific">Serratia inhibens</name>
    <dbReference type="NCBI Taxonomy" id="2338073"/>
    <lineage>
        <taxon>Bacteria</taxon>
        <taxon>Pseudomonadati</taxon>
        <taxon>Pseudomonadota</taxon>
        <taxon>Gammaproteobacteria</taxon>
        <taxon>Enterobacterales</taxon>
        <taxon>Yersiniaceae</taxon>
        <taxon>Serratia</taxon>
    </lineage>
</organism>
<accession>A0AA93BY88</accession>
<evidence type="ECO:0000313" key="1">
    <source>
        <dbReference type="EMBL" id="RJF58408.1"/>
    </source>
</evidence>
<dbReference type="EMBL" id="QYYG01000001">
    <property type="protein sequence ID" value="RJF58408.1"/>
    <property type="molecule type" value="Genomic_DNA"/>
</dbReference>
<evidence type="ECO:0008006" key="3">
    <source>
        <dbReference type="Google" id="ProtNLM"/>
    </source>
</evidence>
<evidence type="ECO:0000313" key="2">
    <source>
        <dbReference type="Proteomes" id="UP000284338"/>
    </source>
</evidence>
<dbReference type="AlphaFoldDB" id="A0AA93BY88"/>
<sequence length="487" mass="53434">MVIVTREGKRWKRKLSGNDKIQAVFYGVSPLVEDNGPLLQAAVNFSSNRIVELPRGIITIKTPVVFNFDSGVKIEGSGKKGGTVINVIIGDGYEDMGALHFSGRHDDAKVALGYRALSIKNIHLIGNLSRCRGIFIQYQFAMRIEQITIEKFDGAGLYIDKCQDSVFEQVDIFNCGRTSGDRNSLKDTFDESKTLDSPIVLTSSIAKTDCNYLRFSNCQWEDNPVSPVCDFSGGIENYFVNLHAEYSAYWDIEGTKGGTLFKQRKGTIKIQGGGSDEIKTLVDIEWGEFWVESHRCHPPKKIKVKRGTNSRLTFRDVALDKITALTTSGEKRFEGCTINEVELDYPDGFLSFNSCNVKNNFITNQSGNGAKISVTGCNIGGGVNVSTSTKSILFDDCFINGNVTFGSEGGMWLNNITKGIFKLSGDNCRVVIPATRKLVGSEAPVKGNYKVGDSLVNLSPMPGSFIGWVCVKSGNPGIWKGYGQIES</sequence>
<dbReference type="InterPro" id="IPR011050">
    <property type="entry name" value="Pectin_lyase_fold/virulence"/>
</dbReference>
<dbReference type="Proteomes" id="UP000284338">
    <property type="component" value="Unassembled WGS sequence"/>
</dbReference>
<proteinExistence type="predicted"/>
<name>A0AA93BY88_9GAMM</name>